<feature type="compositionally biased region" description="Acidic residues" evidence="1">
    <location>
        <begin position="625"/>
        <end position="639"/>
    </location>
</feature>
<proteinExistence type="predicted"/>
<name>A0A1E4S961_CYBJN</name>
<dbReference type="STRING" id="983966.A0A1E4S961"/>
<dbReference type="AlphaFoldDB" id="A0A1E4S961"/>
<accession>A0A1E4S961</accession>
<feature type="region of interest" description="Disordered" evidence="1">
    <location>
        <begin position="251"/>
        <end position="274"/>
    </location>
</feature>
<dbReference type="GeneID" id="30988421"/>
<evidence type="ECO:0000313" key="3">
    <source>
        <dbReference type="Proteomes" id="UP000094389"/>
    </source>
</evidence>
<evidence type="ECO:0000256" key="1">
    <source>
        <dbReference type="SAM" id="MobiDB-lite"/>
    </source>
</evidence>
<keyword evidence="3" id="KW-1185">Reference proteome</keyword>
<dbReference type="RefSeq" id="XP_020073088.1">
    <property type="nucleotide sequence ID" value="XM_020214025.1"/>
</dbReference>
<feature type="region of interest" description="Disordered" evidence="1">
    <location>
        <begin position="611"/>
        <end position="652"/>
    </location>
</feature>
<evidence type="ECO:0000313" key="2">
    <source>
        <dbReference type="EMBL" id="ODV76049.1"/>
    </source>
</evidence>
<dbReference type="SUPFAM" id="SSF57850">
    <property type="entry name" value="RING/U-box"/>
    <property type="match status" value="1"/>
</dbReference>
<evidence type="ECO:0008006" key="4">
    <source>
        <dbReference type="Google" id="ProtNLM"/>
    </source>
</evidence>
<reference evidence="2 3" key="1">
    <citation type="journal article" date="2016" name="Proc. Natl. Acad. Sci. U.S.A.">
        <title>Comparative genomics of biotechnologically important yeasts.</title>
        <authorList>
            <person name="Riley R."/>
            <person name="Haridas S."/>
            <person name="Wolfe K.H."/>
            <person name="Lopes M.R."/>
            <person name="Hittinger C.T."/>
            <person name="Goeker M."/>
            <person name="Salamov A.A."/>
            <person name="Wisecaver J.H."/>
            <person name="Long T.M."/>
            <person name="Calvey C.H."/>
            <person name="Aerts A.L."/>
            <person name="Barry K.W."/>
            <person name="Choi C."/>
            <person name="Clum A."/>
            <person name="Coughlan A.Y."/>
            <person name="Deshpande S."/>
            <person name="Douglass A.P."/>
            <person name="Hanson S.J."/>
            <person name="Klenk H.-P."/>
            <person name="LaButti K.M."/>
            <person name="Lapidus A."/>
            <person name="Lindquist E.A."/>
            <person name="Lipzen A.M."/>
            <person name="Meier-Kolthoff J.P."/>
            <person name="Ohm R.A."/>
            <person name="Otillar R.P."/>
            <person name="Pangilinan J.L."/>
            <person name="Peng Y."/>
            <person name="Rokas A."/>
            <person name="Rosa C.A."/>
            <person name="Scheuner C."/>
            <person name="Sibirny A.A."/>
            <person name="Slot J.C."/>
            <person name="Stielow J.B."/>
            <person name="Sun H."/>
            <person name="Kurtzman C.P."/>
            <person name="Blackwell M."/>
            <person name="Grigoriev I.V."/>
            <person name="Jeffries T.W."/>
        </authorList>
    </citation>
    <scope>NUCLEOTIDE SEQUENCE [LARGE SCALE GENOMIC DNA]</scope>
    <source>
        <strain evidence="3">ATCC 18201 / CBS 1600 / BCRC 20928 / JCM 3617 / NBRC 0987 / NRRL Y-1542</strain>
    </source>
</reference>
<dbReference type="Proteomes" id="UP000094389">
    <property type="component" value="Unassembled WGS sequence"/>
</dbReference>
<sequence>MDDHKNHSSPQSSRWLRFQSRVSRSISSKSLSSSTSSSSFRSESSSSTCTTQIHCQLPSIYSPRTTSIPRTTPLSLTTFGNHSPQTLSSCSTVTDTPPKVASFISSSSNNNRDLRKLKNYYNKKCCFCDEPLSSKSYDEKVITLTCSHVSHEECLWTLIIGIPKENLDINKLFPTCGICGKTTFPEDVTLRDSLVSKYLLSPKTQEAALPPTIHLKPQTLSSQLLIQEPKFQSLSLHSKNAKDLSIEIPEMKESPRSSSVMHHQKSHKSRGSSISAISSIVSSVPKSPSPKSQVFNADEVSLALLRSEHISFLIQELNKHGIHVKETDIDAMGLLRLVDELSVSVDGTEFKTYIVYLFQYELVLVRTGYAKWLRFPVQHVDVCTPNRATLQLMLQYTGFYIKHGDSFILQKWISALCDLEQHFNVENLSSTIQRKDLLLDFGESSRMTIPVLLSPLKFSPQERQLLVKKDNMLLVINHCLPLPGVAVMTLQNICRVLQTQFLDFQLLCTMECLKQSYSTEIDGIGKADNVGDSFSDMLESVDTANTAVCIITTEDVSEKLKTSYMIKDHLVICVGAGRGSNNTPSLVYASSWEDIMECLMSNLDIHVGENQLEDDGDMDSINSDFDSDFNSDDNVGLDDNESRVDESPSTSEDNILKQETRNVQAGIATCNKWTELFDTIDDVMRHNLKDN</sequence>
<gene>
    <name evidence="2" type="ORF">CYBJADRAFT_165401</name>
</gene>
<protein>
    <recommendedName>
        <fullName evidence="4">RING-type domain-containing protein</fullName>
    </recommendedName>
</protein>
<dbReference type="EMBL" id="KV453925">
    <property type="protein sequence ID" value="ODV76049.1"/>
    <property type="molecule type" value="Genomic_DNA"/>
</dbReference>
<organism evidence="2 3">
    <name type="scientific">Cyberlindnera jadinii (strain ATCC 18201 / CBS 1600 / BCRC 20928 / JCM 3617 / NBRC 0987 / NRRL Y-1542)</name>
    <name type="common">Torula yeast</name>
    <name type="synonym">Candida utilis</name>
    <dbReference type="NCBI Taxonomy" id="983966"/>
    <lineage>
        <taxon>Eukaryota</taxon>
        <taxon>Fungi</taxon>
        <taxon>Dikarya</taxon>
        <taxon>Ascomycota</taxon>
        <taxon>Saccharomycotina</taxon>
        <taxon>Saccharomycetes</taxon>
        <taxon>Phaffomycetales</taxon>
        <taxon>Phaffomycetaceae</taxon>
        <taxon>Cyberlindnera</taxon>
    </lineage>
</organism>
<dbReference type="OMA" id="WEDIMEC"/>
<dbReference type="OrthoDB" id="299997at2759"/>